<evidence type="ECO:0000313" key="1">
    <source>
        <dbReference type="EMBL" id="KAJ8641566.1"/>
    </source>
</evidence>
<name>A0ACC2M7F2_PERAE</name>
<organism evidence="1 2">
    <name type="scientific">Persea americana</name>
    <name type="common">Avocado</name>
    <dbReference type="NCBI Taxonomy" id="3435"/>
    <lineage>
        <taxon>Eukaryota</taxon>
        <taxon>Viridiplantae</taxon>
        <taxon>Streptophyta</taxon>
        <taxon>Embryophyta</taxon>
        <taxon>Tracheophyta</taxon>
        <taxon>Spermatophyta</taxon>
        <taxon>Magnoliopsida</taxon>
        <taxon>Magnoliidae</taxon>
        <taxon>Laurales</taxon>
        <taxon>Lauraceae</taxon>
        <taxon>Persea</taxon>
    </lineage>
</organism>
<sequence>MKRFIRYDIAKQVWDAIKKTYSDVSDEAKIYDLHRRSFTMTRNGAPIANYYSELTEIFQELDQLSPSNMKDSTAIETRCKEIDHLRVYIFLAGLDNNFDQIQGEILRMEPKPELEAAYAHIKRECNRQGTISEAGTSSDAIALVVARGDSEHPLQGESSIFAENTQNLIIQIPQIVSDQPMLEQPRTTLEDVVIAESPTTEVQQEQEPQELEIANSVSYTFPPTIPPTVPLPLIQSGRKDPLQRPETFTEHGDWRATDLKSKTMGSSSVLSLVTRRLIGKVALITGGAGGIGSRTAKLFSQHGAKVVIADLNEEIGQAVCKELGPQGASFIHCDVTKEDSVQNAVDAAVSKYGKLDIMFNNAGIVELPKPSIVETEKSDFERVLSINVIGVFLGTKHAARVMIPARRGSIINTSSAASRMGGIAPHAYTSSKHAVVGLTINAAIELGQFGVRANCVAPHVVPTPMTTSVFKMGEEELAKRADSCSILKGISLKAEDIAEAALFLGSDESRLEGKVALITGGASGIGLCTAKLFSQHGAKVVIADLNEERGQAVCKELGPQVASFIHCDITKEDNVQNAVEATVSKYRKLDVMFNNAGIIEPLNPSIVETEKSDFERVLSTNVIGVFLGTKHAARVMIPARCGSIINTSSVASRMGGLGPHAYTSSKHAVVGLTRNAAIELGQFSIRVNCVAPYVVPTPLASSTFKMGEEEIAKRASNCSILKGVLLEAEDIALAALYLGSDESRYVNGHNLMVDGGYTLTNPTLIEALTS</sequence>
<evidence type="ECO:0000313" key="2">
    <source>
        <dbReference type="Proteomes" id="UP001234297"/>
    </source>
</evidence>
<accession>A0ACC2M7F2</accession>
<gene>
    <name evidence="1" type="ORF">MRB53_018260</name>
</gene>
<comment type="caution">
    <text evidence="1">The sequence shown here is derived from an EMBL/GenBank/DDBJ whole genome shotgun (WGS) entry which is preliminary data.</text>
</comment>
<keyword evidence="2" id="KW-1185">Reference proteome</keyword>
<dbReference type="EMBL" id="CM056813">
    <property type="protein sequence ID" value="KAJ8641566.1"/>
    <property type="molecule type" value="Genomic_DNA"/>
</dbReference>
<reference evidence="1 2" key="1">
    <citation type="journal article" date="2022" name="Hortic Res">
        <title>A haplotype resolved chromosomal level avocado genome allows analysis of novel avocado genes.</title>
        <authorList>
            <person name="Nath O."/>
            <person name="Fletcher S.J."/>
            <person name="Hayward A."/>
            <person name="Shaw L.M."/>
            <person name="Masouleh A.K."/>
            <person name="Furtado A."/>
            <person name="Henry R.J."/>
            <person name="Mitter N."/>
        </authorList>
    </citation>
    <scope>NUCLEOTIDE SEQUENCE [LARGE SCALE GENOMIC DNA]</scope>
    <source>
        <strain evidence="2">cv. Hass</strain>
    </source>
</reference>
<dbReference type="Proteomes" id="UP001234297">
    <property type="component" value="Chromosome 5"/>
</dbReference>
<proteinExistence type="predicted"/>
<protein>
    <submittedName>
        <fullName evidence="1">Uncharacterized protein</fullName>
    </submittedName>
</protein>